<keyword evidence="1" id="KW-0812">Transmembrane</keyword>
<organism evidence="3 4">
    <name type="scientific">SAR86 cluster bacterium</name>
    <dbReference type="NCBI Taxonomy" id="2030880"/>
    <lineage>
        <taxon>Bacteria</taxon>
        <taxon>Pseudomonadati</taxon>
        <taxon>Pseudomonadota</taxon>
        <taxon>Gammaproteobacteria</taxon>
        <taxon>SAR86 cluster</taxon>
    </lineage>
</organism>
<dbReference type="Pfam" id="PF00211">
    <property type="entry name" value="Guanylate_cyc"/>
    <property type="match status" value="1"/>
</dbReference>
<dbReference type="SUPFAM" id="SSF55073">
    <property type="entry name" value="Nucleotide cyclase"/>
    <property type="match status" value="1"/>
</dbReference>
<dbReference type="GO" id="GO:0009190">
    <property type="term" value="P:cyclic nucleotide biosynthetic process"/>
    <property type="evidence" value="ECO:0007669"/>
    <property type="project" value="InterPro"/>
</dbReference>
<dbReference type="PROSITE" id="PS50125">
    <property type="entry name" value="GUANYLATE_CYCLASE_2"/>
    <property type="match status" value="1"/>
</dbReference>
<gene>
    <name evidence="3" type="ORF">COA71_00630</name>
</gene>
<feature type="domain" description="Guanylate cyclase" evidence="2">
    <location>
        <begin position="243"/>
        <end position="374"/>
    </location>
</feature>
<dbReference type="CDD" id="cd07302">
    <property type="entry name" value="CHD"/>
    <property type="match status" value="1"/>
</dbReference>
<keyword evidence="1" id="KW-0472">Membrane</keyword>
<evidence type="ECO:0000313" key="3">
    <source>
        <dbReference type="EMBL" id="PCJ43411.1"/>
    </source>
</evidence>
<dbReference type="EMBL" id="NVWI01000001">
    <property type="protein sequence ID" value="PCJ43411.1"/>
    <property type="molecule type" value="Genomic_DNA"/>
</dbReference>
<dbReference type="InterPro" id="IPR001054">
    <property type="entry name" value="A/G_cyclase"/>
</dbReference>
<name>A0A2A5CIT5_9GAMM</name>
<accession>A0A2A5CIT5</accession>
<dbReference type="Gene3D" id="6.10.340.10">
    <property type="match status" value="1"/>
</dbReference>
<dbReference type="Proteomes" id="UP000228987">
    <property type="component" value="Unassembled WGS sequence"/>
</dbReference>
<feature type="transmembrane region" description="Helical" evidence="1">
    <location>
        <begin position="147"/>
        <end position="167"/>
    </location>
</feature>
<dbReference type="InterPro" id="IPR029787">
    <property type="entry name" value="Nucleotide_cyclase"/>
</dbReference>
<evidence type="ECO:0000256" key="1">
    <source>
        <dbReference type="SAM" id="Phobius"/>
    </source>
</evidence>
<dbReference type="GO" id="GO:0035556">
    <property type="term" value="P:intracellular signal transduction"/>
    <property type="evidence" value="ECO:0007669"/>
    <property type="project" value="InterPro"/>
</dbReference>
<evidence type="ECO:0000313" key="4">
    <source>
        <dbReference type="Proteomes" id="UP000228987"/>
    </source>
</evidence>
<reference evidence="4" key="1">
    <citation type="submission" date="2017-08" db="EMBL/GenBank/DDBJ databases">
        <title>A dynamic microbial community with high functional redundancy inhabits the cold, oxic subseafloor aquifer.</title>
        <authorList>
            <person name="Tully B.J."/>
            <person name="Wheat C.G."/>
            <person name="Glazer B.T."/>
            <person name="Huber J.A."/>
        </authorList>
    </citation>
    <scope>NUCLEOTIDE SEQUENCE [LARGE SCALE GENOMIC DNA]</scope>
</reference>
<sequence>MPVPLLQKLSLKYKVALCFSSILILALSALWLLTTNNFKVNLQLQADELGVTLAEQAADSIIELVLANDLLGLNVVVSQLATNDSISQVTVFDVDNNILARAGENTSNSLINSSYNAEISLQNAVAGSVLLELNSSSLNNNIDNIQLLFWGTLTFGLMLAITTAFALTSHITQPLESIIKAFKDPDEGSIKIDENRQDEVAELQTVCKTLLEKYQENRSHQLSLSSLGNSDSISEPSSKIMASLLVVKVVNVNTAIELLHPSTLSKLLNEYNFYLKQAAKLYGGSVQRFTGDSALVSFDTISCGEEHSFNAICSAQLFLRLMQKLSRMHHAKKAQALQFKLAIHSGETFYSVDSNNENSQALLGKSLETSFFLCKQSQPGQLLISETTYTQAGAGKRLHSSDNFEITMPTDNMSFMAYLLNSEMGPYSELLQKQSQHILPTSDENET</sequence>
<evidence type="ECO:0000259" key="2">
    <source>
        <dbReference type="PROSITE" id="PS50125"/>
    </source>
</evidence>
<dbReference type="GO" id="GO:0004016">
    <property type="term" value="F:adenylate cyclase activity"/>
    <property type="evidence" value="ECO:0007669"/>
    <property type="project" value="UniProtKB-ARBA"/>
</dbReference>
<protein>
    <recommendedName>
        <fullName evidence="2">Guanylate cyclase domain-containing protein</fullName>
    </recommendedName>
</protein>
<dbReference type="Gene3D" id="3.30.70.1230">
    <property type="entry name" value="Nucleotide cyclase"/>
    <property type="match status" value="1"/>
</dbReference>
<keyword evidence="1" id="KW-1133">Transmembrane helix</keyword>
<comment type="caution">
    <text evidence="3">The sequence shown here is derived from an EMBL/GenBank/DDBJ whole genome shotgun (WGS) entry which is preliminary data.</text>
</comment>
<proteinExistence type="predicted"/>
<dbReference type="AlphaFoldDB" id="A0A2A5CIT5"/>
<feature type="transmembrane region" description="Helical" evidence="1">
    <location>
        <begin position="13"/>
        <end position="33"/>
    </location>
</feature>